<feature type="transmembrane region" description="Helical" evidence="5">
    <location>
        <begin position="443"/>
        <end position="466"/>
    </location>
</feature>
<dbReference type="Gene3D" id="1.20.1740.10">
    <property type="entry name" value="Amino acid/polyamine transporter I"/>
    <property type="match status" value="1"/>
</dbReference>
<dbReference type="PANTHER" id="PTHR11785">
    <property type="entry name" value="AMINO ACID TRANSPORTER"/>
    <property type="match status" value="1"/>
</dbReference>
<dbReference type="Pfam" id="PF13520">
    <property type="entry name" value="AA_permease_2"/>
    <property type="match status" value="1"/>
</dbReference>
<dbReference type="GO" id="GO:0015179">
    <property type="term" value="F:L-amino acid transmembrane transporter activity"/>
    <property type="evidence" value="ECO:0007669"/>
    <property type="project" value="TreeGrafter"/>
</dbReference>
<keyword evidence="7" id="KW-1185">Reference proteome</keyword>
<evidence type="ECO:0000256" key="2">
    <source>
        <dbReference type="ARBA" id="ARBA00022692"/>
    </source>
</evidence>
<dbReference type="OrthoDB" id="10062876at2759"/>
<feature type="transmembrane region" description="Helical" evidence="5">
    <location>
        <begin position="144"/>
        <end position="169"/>
    </location>
</feature>
<comment type="subcellular location">
    <subcellularLocation>
        <location evidence="1">Membrane</location>
        <topology evidence="1">Multi-pass membrane protein</topology>
    </subcellularLocation>
</comment>
<evidence type="ECO:0000256" key="3">
    <source>
        <dbReference type="ARBA" id="ARBA00022989"/>
    </source>
</evidence>
<gene>
    <name evidence="6" type="ORF">PBRA_000637</name>
</gene>
<feature type="transmembrane region" description="Helical" evidence="5">
    <location>
        <begin position="290"/>
        <end position="311"/>
    </location>
</feature>
<evidence type="ECO:0000256" key="4">
    <source>
        <dbReference type="ARBA" id="ARBA00023136"/>
    </source>
</evidence>
<feature type="transmembrane region" description="Helical" evidence="5">
    <location>
        <begin position="412"/>
        <end position="431"/>
    </location>
</feature>
<keyword evidence="3 5" id="KW-1133">Transmembrane helix</keyword>
<dbReference type="InterPro" id="IPR050598">
    <property type="entry name" value="AminoAcid_Transporter"/>
</dbReference>
<dbReference type="GO" id="GO:0016020">
    <property type="term" value="C:membrane"/>
    <property type="evidence" value="ECO:0007669"/>
    <property type="project" value="UniProtKB-SubCell"/>
</dbReference>
<feature type="transmembrane region" description="Helical" evidence="5">
    <location>
        <begin position="478"/>
        <end position="497"/>
    </location>
</feature>
<dbReference type="InterPro" id="IPR002293">
    <property type="entry name" value="AA/rel_permease1"/>
</dbReference>
<feature type="transmembrane region" description="Helical" evidence="5">
    <location>
        <begin position="250"/>
        <end position="270"/>
    </location>
</feature>
<accession>A0A0G4IQ03</accession>
<reference evidence="6 7" key="1">
    <citation type="submission" date="2015-02" db="EMBL/GenBank/DDBJ databases">
        <authorList>
            <person name="Chooi Y.-H."/>
        </authorList>
    </citation>
    <scope>NUCLEOTIDE SEQUENCE [LARGE SCALE GENOMIC DNA]</scope>
    <source>
        <strain evidence="6">E3</strain>
    </source>
</reference>
<feature type="transmembrane region" description="Helical" evidence="5">
    <location>
        <begin position="384"/>
        <end position="406"/>
    </location>
</feature>
<evidence type="ECO:0000256" key="5">
    <source>
        <dbReference type="SAM" id="Phobius"/>
    </source>
</evidence>
<evidence type="ECO:0000313" key="6">
    <source>
        <dbReference type="EMBL" id="CEO97292.1"/>
    </source>
</evidence>
<organism evidence="6 7">
    <name type="scientific">Plasmodiophora brassicae</name>
    <name type="common">Clubroot disease agent</name>
    <dbReference type="NCBI Taxonomy" id="37360"/>
    <lineage>
        <taxon>Eukaryota</taxon>
        <taxon>Sar</taxon>
        <taxon>Rhizaria</taxon>
        <taxon>Endomyxa</taxon>
        <taxon>Phytomyxea</taxon>
        <taxon>Plasmodiophorida</taxon>
        <taxon>Plasmodiophoridae</taxon>
        <taxon>Plasmodiophora</taxon>
    </lineage>
</organism>
<protein>
    <recommendedName>
        <fullName evidence="8">Cationic amino acid transporter C-terminal domain-containing protein</fullName>
    </recommendedName>
</protein>
<dbReference type="PANTHER" id="PTHR11785:SF512">
    <property type="entry name" value="SOBREMESA, ISOFORM B"/>
    <property type="match status" value="1"/>
</dbReference>
<dbReference type="OMA" id="FCLYLMY"/>
<keyword evidence="2 5" id="KW-0812">Transmembrane</keyword>
<feature type="non-terminal residue" evidence="6">
    <location>
        <position position="1"/>
    </location>
</feature>
<evidence type="ECO:0000256" key="1">
    <source>
        <dbReference type="ARBA" id="ARBA00004141"/>
    </source>
</evidence>
<evidence type="ECO:0008006" key="8">
    <source>
        <dbReference type="Google" id="ProtNLM"/>
    </source>
</evidence>
<feature type="transmembrane region" description="Helical" evidence="5">
    <location>
        <begin position="211"/>
        <end position="230"/>
    </location>
</feature>
<proteinExistence type="predicted"/>
<dbReference type="AlphaFoldDB" id="A0A0G4IQ03"/>
<feature type="transmembrane region" description="Helical" evidence="5">
    <location>
        <begin position="181"/>
        <end position="199"/>
    </location>
</feature>
<keyword evidence="4 5" id="KW-0472">Membrane</keyword>
<sequence length="518" mass="55170">LAPSVRKFCREVQQRTSALHCGHQHQTVHMASRSAVKDDGTGAEPTLMVNLGPDACNQLKRTLTFFDGFAFVIGSLIGAGLFVSPGYIYKSVGPIGTLVAWTISGLLALAGALCYSELATLLVSAGSESTYLKAAFGRVSAFCYVFMLFVVIGPGALAAITGVCAVYLVSGLAWAVPDTPLVIQLVSIGLVVFIAGVNLAGSSSSALLQRVLLYVKFLTVGAVLLSAVIHRSVATPARADVMSMGNLFDGLNWDFVVYAIMKAVFAFNGFQMLAPLSEEMLNPSRDVPRVFLAGISSVTGLGLLVIVSFMSVLEPNEMSTASLAAPFFSRIGGSSLCSVTSILIALCAAGSANAKLAGCTRVFYSAARDHLFPSPFGRVSSRGVPFVSIVACAAWAIVLQICVPNLDQVMNYFMIGQIIVFALVGAALIRLRFTMPAPRVYKVALYPVTPIAFTLACLFLVAYSLFDPNPSTATTSRYALLLTFAGLPIYFITTYCTKLVYYLRHRWTPTVGPNVPMT</sequence>
<feature type="transmembrane region" description="Helical" evidence="5">
    <location>
        <begin position="100"/>
        <end position="123"/>
    </location>
</feature>
<dbReference type="EMBL" id="CDSF01000079">
    <property type="protein sequence ID" value="CEO97292.1"/>
    <property type="molecule type" value="Genomic_DNA"/>
</dbReference>
<evidence type="ECO:0000313" key="7">
    <source>
        <dbReference type="Proteomes" id="UP000039324"/>
    </source>
</evidence>
<feature type="transmembrane region" description="Helical" evidence="5">
    <location>
        <begin position="331"/>
        <end position="352"/>
    </location>
</feature>
<dbReference type="Proteomes" id="UP000039324">
    <property type="component" value="Unassembled WGS sequence"/>
</dbReference>
<dbReference type="PIRSF" id="PIRSF006060">
    <property type="entry name" value="AA_transporter"/>
    <property type="match status" value="1"/>
</dbReference>
<name>A0A0G4IQ03_PLABS</name>
<dbReference type="STRING" id="37360.A0A0G4IQ03"/>
<feature type="transmembrane region" description="Helical" evidence="5">
    <location>
        <begin position="68"/>
        <end position="88"/>
    </location>
</feature>